<keyword evidence="9 14" id="KW-1133">Transmembrane helix</keyword>
<evidence type="ECO:0000256" key="4">
    <source>
        <dbReference type="ARBA" id="ARBA00017504"/>
    </source>
</evidence>
<evidence type="ECO:0000256" key="1">
    <source>
        <dbReference type="ARBA" id="ARBA00004651"/>
    </source>
</evidence>
<proteinExistence type="inferred from homology"/>
<comment type="similarity">
    <text evidence="3 14 15">Belongs to the HemJ family.</text>
</comment>
<dbReference type="GO" id="GO:0005886">
    <property type="term" value="C:plasma membrane"/>
    <property type="evidence" value="ECO:0007669"/>
    <property type="project" value="UniProtKB-SubCell"/>
</dbReference>
<evidence type="ECO:0000256" key="7">
    <source>
        <dbReference type="ARBA" id="ARBA00022692"/>
    </source>
</evidence>
<evidence type="ECO:0000256" key="6">
    <source>
        <dbReference type="ARBA" id="ARBA00022617"/>
    </source>
</evidence>
<gene>
    <name evidence="16" type="primary">hemJ</name>
    <name evidence="16" type="ORF">J3U87_16660</name>
</gene>
<evidence type="ECO:0000256" key="9">
    <source>
        <dbReference type="ARBA" id="ARBA00022989"/>
    </source>
</evidence>
<reference evidence="16" key="1">
    <citation type="submission" date="2021-03" db="EMBL/GenBank/DDBJ databases">
        <title>Acanthopleuribacteraceae sp. M133.</title>
        <authorList>
            <person name="Wang G."/>
        </authorList>
    </citation>
    <scope>NUCLEOTIDE SEQUENCE</scope>
    <source>
        <strain evidence="16">M133</strain>
    </source>
</reference>
<dbReference type="PIRSF" id="PIRSF004638">
    <property type="entry name" value="UCP004638"/>
    <property type="match status" value="1"/>
</dbReference>
<comment type="function">
    <text evidence="14 15">Catalyzes the oxidation of protoporphyrinogen IX to protoporphyrin IX.</text>
</comment>
<comment type="cofactor">
    <cofactor evidence="14 15">
        <name>heme b</name>
        <dbReference type="ChEBI" id="CHEBI:60344"/>
    </cofactor>
    <text evidence="14 15">Binds 1 heme b (iron(II)-protoporphyrin IX) group per subunit.</text>
</comment>
<feature type="transmembrane region" description="Helical" evidence="14">
    <location>
        <begin position="85"/>
        <end position="101"/>
    </location>
</feature>
<dbReference type="Proteomes" id="UP000663929">
    <property type="component" value="Chromosome"/>
</dbReference>
<dbReference type="GO" id="GO:0070818">
    <property type="term" value="F:protoporphyrinogen oxidase activity"/>
    <property type="evidence" value="ECO:0007669"/>
    <property type="project" value="UniProtKB-UniRule"/>
</dbReference>
<dbReference type="Pfam" id="PF03653">
    <property type="entry name" value="UPF0093"/>
    <property type="match status" value="1"/>
</dbReference>
<evidence type="ECO:0000256" key="3">
    <source>
        <dbReference type="ARBA" id="ARBA00006501"/>
    </source>
</evidence>
<evidence type="ECO:0000256" key="12">
    <source>
        <dbReference type="ARBA" id="ARBA00023136"/>
    </source>
</evidence>
<evidence type="ECO:0000256" key="13">
    <source>
        <dbReference type="ARBA" id="ARBA00048390"/>
    </source>
</evidence>
<dbReference type="InterPro" id="IPR005265">
    <property type="entry name" value="HemJ-like"/>
</dbReference>
<feature type="transmembrane region" description="Helical" evidence="14">
    <location>
        <begin position="12"/>
        <end position="30"/>
    </location>
</feature>
<keyword evidence="10 14" id="KW-0560">Oxidoreductase</keyword>
<sequence length="149" mass="17382">MAFFVFKSLHLIAMVTWFAGIFYMFRLFVYHAENKDDASRAELLKIMARKLYKIITVPGMVATFVFGIAMLVINPEILRQPWMHIKLTLVLVLGGYTFFVGRTRRRFENDDVYLTSKQCRMLNEVPTLLLFAIVFVAVFRFYMMGSVQG</sequence>
<evidence type="ECO:0000256" key="2">
    <source>
        <dbReference type="ARBA" id="ARBA00005073"/>
    </source>
</evidence>
<evidence type="ECO:0000256" key="15">
    <source>
        <dbReference type="PIRNR" id="PIRNR004638"/>
    </source>
</evidence>
<evidence type="ECO:0000256" key="5">
    <source>
        <dbReference type="ARBA" id="ARBA00022475"/>
    </source>
</evidence>
<dbReference type="GO" id="GO:0046872">
    <property type="term" value="F:metal ion binding"/>
    <property type="evidence" value="ECO:0007669"/>
    <property type="project" value="UniProtKB-UniRule"/>
</dbReference>
<evidence type="ECO:0000256" key="14">
    <source>
        <dbReference type="HAMAP-Rule" id="MF_02239"/>
    </source>
</evidence>
<keyword evidence="11 14" id="KW-0408">Iron</keyword>
<dbReference type="PANTHER" id="PTHR40255:SF1">
    <property type="entry name" value="PROTOPORPHYRINOGEN IX OXIDASE"/>
    <property type="match status" value="1"/>
</dbReference>
<dbReference type="EC" id="1.3.99.-" evidence="14 15"/>
<keyword evidence="5 14" id="KW-1003">Cell membrane</keyword>
<evidence type="ECO:0000256" key="8">
    <source>
        <dbReference type="ARBA" id="ARBA00022723"/>
    </source>
</evidence>
<name>A0A8A4TVW1_SULCO</name>
<keyword evidence="12 14" id="KW-0472">Membrane</keyword>
<comment type="catalytic activity">
    <reaction evidence="13 14 15">
        <text>protoporphyrinogen IX + 3 A = protoporphyrin IX + 3 AH2</text>
        <dbReference type="Rhea" id="RHEA:62000"/>
        <dbReference type="ChEBI" id="CHEBI:13193"/>
        <dbReference type="ChEBI" id="CHEBI:17499"/>
        <dbReference type="ChEBI" id="CHEBI:57306"/>
        <dbReference type="ChEBI" id="CHEBI:57307"/>
    </reaction>
</comment>
<protein>
    <recommendedName>
        <fullName evidence="4 14">Protoporphyrinogen IX oxidase</fullName>
        <shortName evidence="14">PPO</shortName>
        <ecNumber evidence="14 15">1.3.99.-</ecNumber>
    </recommendedName>
</protein>
<comment type="subunit">
    <text evidence="14">Homodimer.</text>
</comment>
<evidence type="ECO:0000313" key="17">
    <source>
        <dbReference type="Proteomes" id="UP000663929"/>
    </source>
</evidence>
<feature type="transmembrane region" description="Helical" evidence="14">
    <location>
        <begin position="122"/>
        <end position="143"/>
    </location>
</feature>
<feature type="binding site" description="axial binding residue" evidence="14">
    <location>
        <position position="86"/>
    </location>
    <ligand>
        <name>heme</name>
        <dbReference type="ChEBI" id="CHEBI:30413"/>
    </ligand>
    <ligandPart>
        <name>Fe</name>
        <dbReference type="ChEBI" id="CHEBI:18248"/>
    </ligandPart>
</feature>
<evidence type="ECO:0000256" key="10">
    <source>
        <dbReference type="ARBA" id="ARBA00023002"/>
    </source>
</evidence>
<comment type="pathway">
    <text evidence="2 14 15">Porphyrin-containing compound metabolism; protoporphyrin-IX biosynthesis; protoporphyrin-IX from protoporphyrinogen-IX: step 1/1.</text>
</comment>
<dbReference type="GO" id="GO:0006782">
    <property type="term" value="P:protoporphyrinogen IX biosynthetic process"/>
    <property type="evidence" value="ECO:0007669"/>
    <property type="project" value="UniProtKB-UniRule"/>
</dbReference>
<dbReference type="UniPathway" id="UPA00251">
    <property type="reaction ID" value="UER00324"/>
</dbReference>
<keyword evidence="17" id="KW-1185">Reference proteome</keyword>
<comment type="subcellular location">
    <subcellularLocation>
        <location evidence="1 14">Cell membrane</location>
        <topology evidence="1 14">Multi-pass membrane protein</topology>
    </subcellularLocation>
</comment>
<dbReference type="AlphaFoldDB" id="A0A8A4TVW1"/>
<evidence type="ECO:0000256" key="11">
    <source>
        <dbReference type="ARBA" id="ARBA00023004"/>
    </source>
</evidence>
<organism evidence="16 17">
    <name type="scientific">Sulfidibacter corallicola</name>
    <dbReference type="NCBI Taxonomy" id="2818388"/>
    <lineage>
        <taxon>Bacteria</taxon>
        <taxon>Pseudomonadati</taxon>
        <taxon>Acidobacteriota</taxon>
        <taxon>Holophagae</taxon>
        <taxon>Acanthopleuribacterales</taxon>
        <taxon>Acanthopleuribacteraceae</taxon>
        <taxon>Sulfidibacter</taxon>
    </lineage>
</organism>
<keyword evidence="7 14" id="KW-0812">Transmembrane</keyword>
<feature type="binding site" description="axial binding residue" evidence="14">
    <location>
        <position position="10"/>
    </location>
    <ligand>
        <name>heme</name>
        <dbReference type="ChEBI" id="CHEBI:30413"/>
    </ligand>
    <ligandPart>
        <name>Fe</name>
        <dbReference type="ChEBI" id="CHEBI:18248"/>
    </ligandPart>
</feature>
<dbReference type="EMBL" id="CP071793">
    <property type="protein sequence ID" value="QTD54079.1"/>
    <property type="molecule type" value="Genomic_DNA"/>
</dbReference>
<dbReference type="HAMAP" id="MF_02239">
    <property type="entry name" value="HemJ"/>
    <property type="match status" value="1"/>
</dbReference>
<dbReference type="NCBIfam" id="TIGR00701">
    <property type="entry name" value="protoporphyrinogen oxidase HemJ"/>
    <property type="match status" value="1"/>
</dbReference>
<dbReference type="RefSeq" id="WP_237384178.1">
    <property type="nucleotide sequence ID" value="NZ_CP071793.1"/>
</dbReference>
<evidence type="ECO:0000313" key="16">
    <source>
        <dbReference type="EMBL" id="QTD54079.1"/>
    </source>
</evidence>
<keyword evidence="8 14" id="KW-0479">Metal-binding</keyword>
<dbReference type="KEGG" id="scor:J3U87_16660"/>
<keyword evidence="6 14" id="KW-0349">Heme</keyword>
<accession>A0A8A4TVW1</accession>
<feature type="transmembrane region" description="Helical" evidence="14">
    <location>
        <begin position="51"/>
        <end position="73"/>
    </location>
</feature>
<dbReference type="PANTHER" id="PTHR40255">
    <property type="entry name" value="UPF0093 MEMBRANE PROTEIN SLR1790"/>
    <property type="match status" value="1"/>
</dbReference>